<evidence type="ECO:0000256" key="1">
    <source>
        <dbReference type="ARBA" id="ARBA00004651"/>
    </source>
</evidence>
<dbReference type="Proteomes" id="UP001447842">
    <property type="component" value="Chromosome"/>
</dbReference>
<dbReference type="Pfam" id="PF00892">
    <property type="entry name" value="EamA"/>
    <property type="match status" value="2"/>
</dbReference>
<comment type="subcellular location">
    <subcellularLocation>
        <location evidence="1">Cell membrane</location>
        <topology evidence="1">Multi-pass membrane protein</topology>
    </subcellularLocation>
</comment>
<keyword evidence="3 6" id="KW-0812">Transmembrane</keyword>
<evidence type="ECO:0000259" key="7">
    <source>
        <dbReference type="Pfam" id="PF00892"/>
    </source>
</evidence>
<feature type="transmembrane region" description="Helical" evidence="6">
    <location>
        <begin position="96"/>
        <end position="117"/>
    </location>
</feature>
<dbReference type="EMBL" id="CP147920">
    <property type="protein sequence ID" value="XAU14441.1"/>
    <property type="molecule type" value="Genomic_DNA"/>
</dbReference>
<dbReference type="InterPro" id="IPR000620">
    <property type="entry name" value="EamA_dom"/>
</dbReference>
<keyword evidence="2" id="KW-1003">Cell membrane</keyword>
<dbReference type="RefSeq" id="WP_345972169.1">
    <property type="nucleotide sequence ID" value="NZ_CP147920.1"/>
</dbReference>
<feature type="transmembrane region" description="Helical" evidence="6">
    <location>
        <begin position="38"/>
        <end position="56"/>
    </location>
</feature>
<feature type="domain" description="EamA" evidence="7">
    <location>
        <begin position="7"/>
        <end position="140"/>
    </location>
</feature>
<feature type="transmembrane region" description="Helical" evidence="6">
    <location>
        <begin position="158"/>
        <end position="174"/>
    </location>
</feature>
<feature type="transmembrane region" description="Helical" evidence="6">
    <location>
        <begin position="250"/>
        <end position="269"/>
    </location>
</feature>
<organism evidence="8 9">
    <name type="scientific">Sulfurimonas diazotrophicus</name>
    <dbReference type="NCBI Taxonomy" id="3131939"/>
    <lineage>
        <taxon>Bacteria</taxon>
        <taxon>Pseudomonadati</taxon>
        <taxon>Campylobacterota</taxon>
        <taxon>Epsilonproteobacteria</taxon>
        <taxon>Campylobacterales</taxon>
        <taxon>Sulfurimonadaceae</taxon>
        <taxon>Sulfurimonas</taxon>
    </lineage>
</organism>
<evidence type="ECO:0000313" key="9">
    <source>
        <dbReference type="Proteomes" id="UP001447842"/>
    </source>
</evidence>
<dbReference type="PANTHER" id="PTHR32322">
    <property type="entry name" value="INNER MEMBRANE TRANSPORTER"/>
    <property type="match status" value="1"/>
</dbReference>
<evidence type="ECO:0000256" key="3">
    <source>
        <dbReference type="ARBA" id="ARBA00022692"/>
    </source>
</evidence>
<name>A0ABZ3H7C2_9BACT</name>
<evidence type="ECO:0000256" key="2">
    <source>
        <dbReference type="ARBA" id="ARBA00022475"/>
    </source>
</evidence>
<feature type="transmembrane region" description="Helical" evidence="6">
    <location>
        <begin position="275"/>
        <end position="294"/>
    </location>
</feature>
<reference evidence="8 9" key="1">
    <citation type="submission" date="2024-03" db="EMBL/GenBank/DDBJ databases">
        <title>Sulfurimonas sp. HSL3-1.</title>
        <authorList>
            <person name="Wang S."/>
        </authorList>
    </citation>
    <scope>NUCLEOTIDE SEQUENCE [LARGE SCALE GENOMIC DNA]</scope>
    <source>
        <strain evidence="8 9">HSL3-1</strain>
    </source>
</reference>
<keyword evidence="5 6" id="KW-0472">Membrane</keyword>
<dbReference type="InterPro" id="IPR037185">
    <property type="entry name" value="EmrE-like"/>
</dbReference>
<keyword evidence="4 6" id="KW-1133">Transmembrane helix</keyword>
<feature type="domain" description="EamA" evidence="7">
    <location>
        <begin position="156"/>
        <end position="291"/>
    </location>
</feature>
<feature type="transmembrane region" description="Helical" evidence="6">
    <location>
        <begin position="68"/>
        <end position="90"/>
    </location>
</feature>
<feature type="transmembrane region" description="Helical" evidence="6">
    <location>
        <begin position="186"/>
        <end position="207"/>
    </location>
</feature>
<feature type="transmembrane region" description="Helical" evidence="6">
    <location>
        <begin position="219"/>
        <end position="238"/>
    </location>
</feature>
<feature type="transmembrane region" description="Helical" evidence="6">
    <location>
        <begin position="129"/>
        <end position="152"/>
    </location>
</feature>
<feature type="transmembrane region" description="Helical" evidence="6">
    <location>
        <begin position="7"/>
        <end position="26"/>
    </location>
</feature>
<evidence type="ECO:0000256" key="4">
    <source>
        <dbReference type="ARBA" id="ARBA00022989"/>
    </source>
</evidence>
<accession>A0ABZ3H7C2</accession>
<protein>
    <submittedName>
        <fullName evidence="8">DMT family transporter</fullName>
    </submittedName>
</protein>
<sequence length="302" mass="33878">MKKYSVYILVGLCVLFWSGNFVLGRFVRDDVQPLELVFFRWLLVCVMLLPALYYVSLRNIIRLIRAHFVVTSVLAILSVTFFNTILYTALQTTTATNALLINSSVPIMILILSALMLKHDVTKRQVMGIALSTMGVLFLILKGEIGNIAALNLSHGDFWMLVSSLVWALYSVLFKLKPAGFSSAELFMANMYLGFVYLLPIYLVQGYTFHTELLLFENYWTYFIYVSLFASILSYIFWNRGIDVLGAAKTGQFAHLMPLFGAVLAYIFLGETLQSYHVVGAVLIGAGIYTSLFLSKPAAATE</sequence>
<keyword evidence="9" id="KW-1185">Reference proteome</keyword>
<dbReference type="InterPro" id="IPR050638">
    <property type="entry name" value="AA-Vitamin_Transporters"/>
</dbReference>
<proteinExistence type="predicted"/>
<dbReference type="PANTHER" id="PTHR32322:SF18">
    <property type="entry name" value="S-ADENOSYLMETHIONINE_S-ADENOSYLHOMOCYSTEINE TRANSPORTER"/>
    <property type="match status" value="1"/>
</dbReference>
<evidence type="ECO:0000256" key="5">
    <source>
        <dbReference type="ARBA" id="ARBA00023136"/>
    </source>
</evidence>
<evidence type="ECO:0000256" key="6">
    <source>
        <dbReference type="SAM" id="Phobius"/>
    </source>
</evidence>
<evidence type="ECO:0000313" key="8">
    <source>
        <dbReference type="EMBL" id="XAU14441.1"/>
    </source>
</evidence>
<gene>
    <name evidence="8" type="ORF">WCY31_09285</name>
</gene>
<dbReference type="SUPFAM" id="SSF103481">
    <property type="entry name" value="Multidrug resistance efflux transporter EmrE"/>
    <property type="match status" value="2"/>
</dbReference>